<accession>A0ABR8YQ28</accession>
<evidence type="ECO:0000256" key="3">
    <source>
        <dbReference type="ARBA" id="ARBA00005842"/>
    </source>
</evidence>
<feature type="region of interest" description="Interaction with substrate tRNA" evidence="10">
    <location>
        <begin position="34"/>
        <end position="37"/>
    </location>
</feature>
<comment type="catalytic activity">
    <reaction evidence="9 10 11">
        <text>adenosine(37) in tRNA + dimethylallyl diphosphate = N(6)-dimethylallyladenosine(37) in tRNA + diphosphate</text>
        <dbReference type="Rhea" id="RHEA:26482"/>
        <dbReference type="Rhea" id="RHEA-COMP:10162"/>
        <dbReference type="Rhea" id="RHEA-COMP:10375"/>
        <dbReference type="ChEBI" id="CHEBI:33019"/>
        <dbReference type="ChEBI" id="CHEBI:57623"/>
        <dbReference type="ChEBI" id="CHEBI:74411"/>
        <dbReference type="ChEBI" id="CHEBI:74415"/>
        <dbReference type="EC" id="2.5.1.75"/>
    </reaction>
</comment>
<comment type="subunit">
    <text evidence="10">Monomer.</text>
</comment>
<comment type="caution">
    <text evidence="10">Lacks conserved residue(s) required for the propagation of feature annotation.</text>
</comment>
<protein>
    <recommendedName>
        <fullName evidence="10">tRNA dimethylallyltransferase</fullName>
        <ecNumber evidence="10">2.5.1.75</ecNumber>
    </recommendedName>
    <alternativeName>
        <fullName evidence="10">Dimethylallyl diphosphate:tRNA dimethylallyltransferase</fullName>
        <shortName evidence="10">DMAPP:tRNA dimethylallyltransferase</shortName>
        <shortName evidence="10">DMATase</shortName>
    </alternativeName>
    <alternativeName>
        <fullName evidence="10">Isopentenyl-diphosphate:tRNA isopentenyltransferase</fullName>
        <shortName evidence="10">IPP transferase</shortName>
        <shortName evidence="10">IPPT</shortName>
        <shortName evidence="10">IPTase</shortName>
    </alternativeName>
</protein>
<dbReference type="HAMAP" id="MF_00185">
    <property type="entry name" value="IPP_trans"/>
    <property type="match status" value="1"/>
</dbReference>
<evidence type="ECO:0000256" key="5">
    <source>
        <dbReference type="ARBA" id="ARBA00022694"/>
    </source>
</evidence>
<feature type="site" description="Interaction with substrate tRNA" evidence="10">
    <location>
        <position position="123"/>
    </location>
</feature>
<comment type="similarity">
    <text evidence="3 10 13">Belongs to the IPP transferase family.</text>
</comment>
<evidence type="ECO:0000256" key="10">
    <source>
        <dbReference type="HAMAP-Rule" id="MF_00185"/>
    </source>
</evidence>
<keyword evidence="4 10" id="KW-0808">Transferase</keyword>
<feature type="site" description="Interaction with substrate tRNA" evidence="10">
    <location>
        <position position="100"/>
    </location>
</feature>
<dbReference type="Pfam" id="PF01715">
    <property type="entry name" value="IPPT"/>
    <property type="match status" value="1"/>
</dbReference>
<dbReference type="InterPro" id="IPR018022">
    <property type="entry name" value="IPT"/>
</dbReference>
<dbReference type="InterPro" id="IPR027417">
    <property type="entry name" value="P-loop_NTPase"/>
</dbReference>
<comment type="caution">
    <text evidence="14">The sequence shown here is derived from an EMBL/GenBank/DDBJ whole genome shotgun (WGS) entry which is preliminary data.</text>
</comment>
<evidence type="ECO:0000256" key="4">
    <source>
        <dbReference type="ARBA" id="ARBA00022679"/>
    </source>
</evidence>
<evidence type="ECO:0000313" key="15">
    <source>
        <dbReference type="Proteomes" id="UP000627166"/>
    </source>
</evidence>
<dbReference type="Gene3D" id="1.10.20.140">
    <property type="match status" value="1"/>
</dbReference>
<proteinExistence type="inferred from homology"/>
<dbReference type="PANTHER" id="PTHR11088:SF60">
    <property type="entry name" value="TRNA DIMETHYLALLYLTRANSFERASE"/>
    <property type="match status" value="1"/>
</dbReference>
<evidence type="ECO:0000256" key="9">
    <source>
        <dbReference type="ARBA" id="ARBA00049563"/>
    </source>
</evidence>
<gene>
    <name evidence="10 14" type="primary">miaA</name>
    <name evidence="14" type="ORF">H9637_04725</name>
</gene>
<dbReference type="SUPFAM" id="SSF52540">
    <property type="entry name" value="P-loop containing nucleoside triphosphate hydrolases"/>
    <property type="match status" value="2"/>
</dbReference>
<dbReference type="EC" id="2.5.1.75" evidence="10"/>
<reference evidence="14 15" key="1">
    <citation type="submission" date="2020-08" db="EMBL/GenBank/DDBJ databases">
        <title>A Genomic Blueprint of the Chicken Gut Microbiome.</title>
        <authorList>
            <person name="Gilroy R."/>
            <person name="Ravi A."/>
            <person name="Getino M."/>
            <person name="Pursley I."/>
            <person name="Horton D.L."/>
            <person name="Alikhan N.-F."/>
            <person name="Baker D."/>
            <person name="Gharbi K."/>
            <person name="Hall N."/>
            <person name="Watson M."/>
            <person name="Adriaenssens E.M."/>
            <person name="Foster-Nyarko E."/>
            <person name="Jarju S."/>
            <person name="Secka A."/>
            <person name="Antonio M."/>
            <person name="Oren A."/>
            <person name="Chaudhuri R."/>
            <person name="La Ragione R.M."/>
            <person name="Hildebrand F."/>
            <person name="Pallen M.J."/>
        </authorList>
    </citation>
    <scope>NUCLEOTIDE SEQUENCE [LARGE SCALE GENOMIC DNA]</scope>
    <source>
        <strain evidence="14 15">N37</strain>
    </source>
</reference>
<dbReference type="GO" id="GO:0052381">
    <property type="term" value="F:tRNA dimethylallyltransferase activity"/>
    <property type="evidence" value="ECO:0007669"/>
    <property type="project" value="UniProtKB-EC"/>
</dbReference>
<evidence type="ECO:0000256" key="8">
    <source>
        <dbReference type="ARBA" id="ARBA00022842"/>
    </source>
</evidence>
<feature type="binding site" evidence="10">
    <location>
        <begin position="9"/>
        <end position="16"/>
    </location>
    <ligand>
        <name>ATP</name>
        <dbReference type="ChEBI" id="CHEBI:30616"/>
    </ligand>
</feature>
<keyword evidence="15" id="KW-1185">Reference proteome</keyword>
<keyword evidence="7 10" id="KW-0067">ATP-binding</keyword>
<name>A0ABR8YQ28_9CLOT</name>
<feature type="binding site" evidence="10">
    <location>
        <begin position="11"/>
        <end position="16"/>
    </location>
    <ligand>
        <name>substrate</name>
    </ligand>
</feature>
<comment type="function">
    <text evidence="2 10 12">Catalyzes the transfer of a dimethylallyl group onto the adenine at position 37 in tRNAs that read codons beginning with uridine, leading to the formation of N6-(dimethylallyl)adenosine (i(6)A).</text>
</comment>
<evidence type="ECO:0000256" key="12">
    <source>
        <dbReference type="RuleBase" id="RU003784"/>
    </source>
</evidence>
<organism evidence="14 15">
    <name type="scientific">Clostridium faecium</name>
    <dbReference type="NCBI Taxonomy" id="2762223"/>
    <lineage>
        <taxon>Bacteria</taxon>
        <taxon>Bacillati</taxon>
        <taxon>Bacillota</taxon>
        <taxon>Clostridia</taxon>
        <taxon>Eubacteriales</taxon>
        <taxon>Clostridiaceae</taxon>
        <taxon>Clostridium</taxon>
    </lineage>
</organism>
<keyword evidence="8 10" id="KW-0460">Magnesium</keyword>
<evidence type="ECO:0000256" key="11">
    <source>
        <dbReference type="RuleBase" id="RU003783"/>
    </source>
</evidence>
<dbReference type="Gene3D" id="3.40.50.300">
    <property type="entry name" value="P-loop containing nucleotide triphosphate hydrolases"/>
    <property type="match status" value="1"/>
</dbReference>
<dbReference type="RefSeq" id="WP_191739324.1">
    <property type="nucleotide sequence ID" value="NZ_JACSQB010000037.1"/>
</dbReference>
<evidence type="ECO:0000256" key="6">
    <source>
        <dbReference type="ARBA" id="ARBA00022741"/>
    </source>
</evidence>
<evidence type="ECO:0000256" key="13">
    <source>
        <dbReference type="RuleBase" id="RU003785"/>
    </source>
</evidence>
<dbReference type="Proteomes" id="UP000627166">
    <property type="component" value="Unassembled WGS sequence"/>
</dbReference>
<evidence type="ECO:0000256" key="7">
    <source>
        <dbReference type="ARBA" id="ARBA00022840"/>
    </source>
</evidence>
<keyword evidence="5 10" id="KW-0819">tRNA processing</keyword>
<keyword evidence="6 10" id="KW-0547">Nucleotide-binding</keyword>
<comment type="cofactor">
    <cofactor evidence="1 10">
        <name>Mg(2+)</name>
        <dbReference type="ChEBI" id="CHEBI:18420"/>
    </cofactor>
</comment>
<dbReference type="NCBIfam" id="TIGR00174">
    <property type="entry name" value="miaA"/>
    <property type="match status" value="1"/>
</dbReference>
<evidence type="ECO:0000256" key="1">
    <source>
        <dbReference type="ARBA" id="ARBA00001946"/>
    </source>
</evidence>
<dbReference type="PANTHER" id="PTHR11088">
    <property type="entry name" value="TRNA DIMETHYLALLYLTRANSFERASE"/>
    <property type="match status" value="1"/>
</dbReference>
<evidence type="ECO:0000313" key="14">
    <source>
        <dbReference type="EMBL" id="MBD8046351.1"/>
    </source>
</evidence>
<sequence length="314" mass="36816">MKNLFILAGPTAVGKTEISIKLAKNLNGEIISCDSMQIYKEMDIGSAKITKEEMSGIEHYLVDIINPNEEFSVAQFKQYAEEAIFKISNKNKLPMVVGGTGLYINSLIYNYSFGDTDKDEKYREYLNGLAEKKGKEYVHNMLKEIDEESFKKLYPNDLKRVVRALEVYKTTGKTMSEYLVEQDIYNIPYNVYYYVLTMNREKLYERINKRVDIMMEKGLLEEVTALKNKGYTEDMQSMKGIGYKELLYHLKGEISLEKSIDMIKQFSRNYAKRQLTWFRKDPRVVWVDKDNFSNDEEVAKFIEEDFKKKLLMNN</sequence>
<dbReference type="InterPro" id="IPR039657">
    <property type="entry name" value="Dimethylallyltransferase"/>
</dbReference>
<dbReference type="EMBL" id="JACSQB010000037">
    <property type="protein sequence ID" value="MBD8046351.1"/>
    <property type="molecule type" value="Genomic_DNA"/>
</dbReference>
<evidence type="ECO:0000256" key="2">
    <source>
        <dbReference type="ARBA" id="ARBA00003213"/>
    </source>
</evidence>